<dbReference type="RefSeq" id="WP_281735416.1">
    <property type="nucleotide sequence ID" value="NZ_JAKETQ010000001.1"/>
</dbReference>
<feature type="compositionally biased region" description="Basic and acidic residues" evidence="1">
    <location>
        <begin position="1"/>
        <end position="12"/>
    </location>
</feature>
<dbReference type="Proteomes" id="UP001156140">
    <property type="component" value="Unassembled WGS sequence"/>
</dbReference>
<dbReference type="Pfam" id="PF14384">
    <property type="entry name" value="BrnA_antitoxin"/>
    <property type="match status" value="1"/>
</dbReference>
<gene>
    <name evidence="2" type="ORF">ML536_07140</name>
</gene>
<evidence type="ECO:0000313" key="2">
    <source>
        <dbReference type="EMBL" id="MCI0126600.1"/>
    </source>
</evidence>
<proteinExistence type="predicted"/>
<feature type="region of interest" description="Disordered" evidence="1">
    <location>
        <begin position="1"/>
        <end position="31"/>
    </location>
</feature>
<protein>
    <submittedName>
        <fullName evidence="2">BrnA antitoxin family protein</fullName>
    </submittedName>
</protein>
<evidence type="ECO:0000256" key="1">
    <source>
        <dbReference type="SAM" id="MobiDB-lite"/>
    </source>
</evidence>
<sequence>MSRNKITDKGDPDVVFDDDNPEWTKEDFARARPPHEIFPPEILAAFPKTRGAQQAPKKVAISIRLSQDVIDFFKSSGPGWQTRIDETLKKAIGGKR</sequence>
<organism evidence="2 3">
    <name type="scientific">Paradevosia shaoguanensis</name>
    <dbReference type="NCBI Taxonomy" id="1335043"/>
    <lineage>
        <taxon>Bacteria</taxon>
        <taxon>Pseudomonadati</taxon>
        <taxon>Pseudomonadota</taxon>
        <taxon>Alphaproteobacteria</taxon>
        <taxon>Hyphomicrobiales</taxon>
        <taxon>Devosiaceae</taxon>
        <taxon>Paradevosia</taxon>
    </lineage>
</organism>
<comment type="caution">
    <text evidence="2">The sequence shown here is derived from an EMBL/GenBank/DDBJ whole genome shotgun (WGS) entry which is preliminary data.</text>
</comment>
<keyword evidence="3" id="KW-1185">Reference proteome</keyword>
<accession>A0AA41QKI9</accession>
<name>A0AA41QKI9_9HYPH</name>
<dbReference type="EMBL" id="JALAZD010000001">
    <property type="protein sequence ID" value="MCI0126600.1"/>
    <property type="molecule type" value="Genomic_DNA"/>
</dbReference>
<evidence type="ECO:0000313" key="3">
    <source>
        <dbReference type="Proteomes" id="UP001156140"/>
    </source>
</evidence>
<dbReference type="InterPro" id="IPR025528">
    <property type="entry name" value="BrnA_antitoxin"/>
</dbReference>
<feature type="compositionally biased region" description="Basic and acidic residues" evidence="1">
    <location>
        <begin position="22"/>
        <end position="31"/>
    </location>
</feature>
<dbReference type="AlphaFoldDB" id="A0AA41QKI9"/>
<reference evidence="2" key="1">
    <citation type="submission" date="2022-03" db="EMBL/GenBank/DDBJ databases">
        <title>The complete genome sequence of a Methyloterrigena soli.</title>
        <authorList>
            <person name="Zi Z."/>
        </authorList>
    </citation>
    <scope>NUCLEOTIDE SEQUENCE</scope>
    <source>
        <strain evidence="2">M48</strain>
    </source>
</reference>